<feature type="transmembrane region" description="Helical" evidence="1">
    <location>
        <begin position="131"/>
        <end position="149"/>
    </location>
</feature>
<keyword evidence="1" id="KW-0812">Transmembrane</keyword>
<dbReference type="RefSeq" id="WP_215792193.1">
    <property type="nucleotide sequence ID" value="NZ_JAHKKG010000010.1"/>
</dbReference>
<evidence type="ECO:0000313" key="2">
    <source>
        <dbReference type="EMBL" id="MBU2667938.1"/>
    </source>
</evidence>
<gene>
    <name evidence="2" type="ORF">KOI35_30945</name>
</gene>
<name>A0ABS5YZ03_9ACTN</name>
<proteinExistence type="predicted"/>
<feature type="transmembrane region" description="Helical" evidence="1">
    <location>
        <begin position="41"/>
        <end position="62"/>
    </location>
</feature>
<sequence length="161" mass="17398">MISDDDIAAMSGDQRRALIARLAAAPPPAAIPRRRFGLRELHLGALIVCSVALVPWIVYLAVTVPESYTVDNWNTVWVGFDLLLLALFTTTAVLGLRRHRLAVLIGFATGVLLICDAGFDLLTSNDADLPRALASALLIELPLGALMIAESGRLFRAFLPH</sequence>
<feature type="transmembrane region" description="Helical" evidence="1">
    <location>
        <begin position="74"/>
        <end position="94"/>
    </location>
</feature>
<reference evidence="2 3" key="1">
    <citation type="submission" date="2021-06" db="EMBL/GenBank/DDBJ databases">
        <title>Actinoplanes lichenicola sp. nov., and Actinoplanes ovalisporus sp. nov., isolated from lichen in Thailand.</title>
        <authorList>
            <person name="Saeng-In P."/>
            <person name="Kanchanasin P."/>
            <person name="Yuki M."/>
            <person name="Kudo T."/>
            <person name="Ohkuma M."/>
            <person name="Phongsopitanun W."/>
            <person name="Tanasupawat S."/>
        </authorList>
    </citation>
    <scope>NUCLEOTIDE SEQUENCE [LARGE SCALE GENOMIC DNA]</scope>
    <source>
        <strain evidence="2 3">NBRC 110975</strain>
    </source>
</reference>
<accession>A0ABS5YZ03</accession>
<feature type="transmembrane region" description="Helical" evidence="1">
    <location>
        <begin position="101"/>
        <end position="119"/>
    </location>
</feature>
<keyword evidence="1" id="KW-0472">Membrane</keyword>
<comment type="caution">
    <text evidence="2">The sequence shown here is derived from an EMBL/GenBank/DDBJ whole genome shotgun (WGS) entry which is preliminary data.</text>
</comment>
<organism evidence="2 3">
    <name type="scientific">Paractinoplanes bogorensis</name>
    <dbReference type="NCBI Taxonomy" id="1610840"/>
    <lineage>
        <taxon>Bacteria</taxon>
        <taxon>Bacillati</taxon>
        <taxon>Actinomycetota</taxon>
        <taxon>Actinomycetes</taxon>
        <taxon>Micromonosporales</taxon>
        <taxon>Micromonosporaceae</taxon>
        <taxon>Paractinoplanes</taxon>
    </lineage>
</organism>
<keyword evidence="3" id="KW-1185">Reference proteome</keyword>
<dbReference type="Proteomes" id="UP001519654">
    <property type="component" value="Unassembled WGS sequence"/>
</dbReference>
<protein>
    <submittedName>
        <fullName evidence="2">Uncharacterized protein</fullName>
    </submittedName>
</protein>
<keyword evidence="1" id="KW-1133">Transmembrane helix</keyword>
<evidence type="ECO:0000256" key="1">
    <source>
        <dbReference type="SAM" id="Phobius"/>
    </source>
</evidence>
<evidence type="ECO:0000313" key="3">
    <source>
        <dbReference type="Proteomes" id="UP001519654"/>
    </source>
</evidence>
<dbReference type="EMBL" id="JAHKKG010000010">
    <property type="protein sequence ID" value="MBU2667938.1"/>
    <property type="molecule type" value="Genomic_DNA"/>
</dbReference>